<dbReference type="PANTHER" id="PTHR10652:SF0">
    <property type="entry name" value="ADENYLYL CYCLASE-ASSOCIATED PROTEIN"/>
    <property type="match status" value="1"/>
</dbReference>
<feature type="compositionally biased region" description="Low complexity" evidence="1">
    <location>
        <begin position="210"/>
        <end position="223"/>
    </location>
</feature>
<evidence type="ECO:0000313" key="4">
    <source>
        <dbReference type="Proteomes" id="UP001432027"/>
    </source>
</evidence>
<feature type="compositionally biased region" description="Pro residues" evidence="1">
    <location>
        <begin position="250"/>
        <end position="262"/>
    </location>
</feature>
<feature type="compositionally biased region" description="Basic and acidic residues" evidence="1">
    <location>
        <begin position="298"/>
        <end position="317"/>
    </location>
</feature>
<sequence>VNYPTTRQVMVQQMQQPLHPAANGDHFLEKLRQHKNEIERWHQGAASRWEEEERRYQNPVTTMTSNGGTPRNLHKTVSDSRIIQNGVPGREQLVMMMGRGNGTVQQPPLTWRNPMMQMTSSMTNGEGLSTSRERERAVPIQVQLDEGRVLKIPVQNDWRSATLDRNGASGGYRTSPERNTNGYGSHHPQPHQRYQSSTLPRGFERQQQYAPSATPSAAASATPQWREQPLLRGGRPWSPVQQQQQIQPAAAPPPPPPPPPPAAGVRIPQQHQPKMQQPQPPPRPKSPYKAPEAIPQGFHEELLSKIPVKAKEWHERTTSPFRPKSPGPVGARPEPPQHRGANGYANGHEAVMTRSFPGYEERRERGTIVSRPESPAAKLFSGLEERWKQLKEENHRQNEERKEDGEDRDIERRRGERQMEWIERERREEEKKERQRREEDRERWEEERREKQRRDEEEEARRWREEEERRYREEERRGRRERSEPRGILRLRSESPTKRNSGRRVVFNDEDDVVFLSREGSSRGSPAPSGGSSSSSSGEVPPHVRSFDDTVGEVVTRWTALGKKIGGDVERATVEASSIFSSLRSFLWTAAGRAEATAAEFPVLLAPISGAMDKLSSWRESRRNTPHFNHVSAVAEGIPAIGWVTVVSGEGERERSGLGCRVR</sequence>
<dbReference type="GO" id="GO:0019933">
    <property type="term" value="P:cAMP-mediated signaling"/>
    <property type="evidence" value="ECO:0007669"/>
    <property type="project" value="TreeGrafter"/>
</dbReference>
<dbReference type="Pfam" id="PF21938">
    <property type="entry name" value="CAP_N"/>
    <property type="match status" value="1"/>
</dbReference>
<evidence type="ECO:0000256" key="1">
    <source>
        <dbReference type="SAM" id="MobiDB-lite"/>
    </source>
</evidence>
<accession>A0AAV5UE88</accession>
<feature type="region of interest" description="Disordered" evidence="1">
    <location>
        <begin position="161"/>
        <end position="547"/>
    </location>
</feature>
<dbReference type="GO" id="GO:0008179">
    <property type="term" value="F:adenylate cyclase binding"/>
    <property type="evidence" value="ECO:0007669"/>
    <property type="project" value="TreeGrafter"/>
</dbReference>
<feature type="compositionally biased region" description="Basic and acidic residues" evidence="1">
    <location>
        <begin position="383"/>
        <end position="497"/>
    </location>
</feature>
<dbReference type="InterPro" id="IPR036222">
    <property type="entry name" value="CAP_N_sf"/>
</dbReference>
<dbReference type="GO" id="GO:0007015">
    <property type="term" value="P:actin filament organization"/>
    <property type="evidence" value="ECO:0007669"/>
    <property type="project" value="TreeGrafter"/>
</dbReference>
<feature type="region of interest" description="Disordered" evidence="1">
    <location>
        <begin position="50"/>
        <end position="74"/>
    </location>
</feature>
<feature type="compositionally biased region" description="Polar residues" evidence="1">
    <location>
        <begin position="58"/>
        <end position="69"/>
    </location>
</feature>
<dbReference type="SUPFAM" id="SSF101278">
    <property type="entry name" value="N-terminal domain of adenylylcyclase associated protein, CAP"/>
    <property type="match status" value="1"/>
</dbReference>
<organism evidence="3 4">
    <name type="scientific">Pristionchus entomophagus</name>
    <dbReference type="NCBI Taxonomy" id="358040"/>
    <lineage>
        <taxon>Eukaryota</taxon>
        <taxon>Metazoa</taxon>
        <taxon>Ecdysozoa</taxon>
        <taxon>Nematoda</taxon>
        <taxon>Chromadorea</taxon>
        <taxon>Rhabditida</taxon>
        <taxon>Rhabditina</taxon>
        <taxon>Diplogasteromorpha</taxon>
        <taxon>Diplogasteroidea</taxon>
        <taxon>Neodiplogasteridae</taxon>
        <taxon>Pristionchus</taxon>
    </lineage>
</organism>
<dbReference type="GO" id="GO:0000902">
    <property type="term" value="P:cell morphogenesis"/>
    <property type="evidence" value="ECO:0007669"/>
    <property type="project" value="TreeGrafter"/>
</dbReference>
<dbReference type="Gene3D" id="1.25.40.330">
    <property type="entry name" value="Adenylate cyclase-associated CAP, N-terminal domain"/>
    <property type="match status" value="1"/>
</dbReference>
<dbReference type="GO" id="GO:0003779">
    <property type="term" value="F:actin binding"/>
    <property type="evidence" value="ECO:0007669"/>
    <property type="project" value="InterPro"/>
</dbReference>
<reference evidence="3" key="1">
    <citation type="submission" date="2023-10" db="EMBL/GenBank/DDBJ databases">
        <title>Genome assembly of Pristionchus species.</title>
        <authorList>
            <person name="Yoshida K."/>
            <person name="Sommer R.J."/>
        </authorList>
    </citation>
    <scope>NUCLEOTIDE SEQUENCE</scope>
    <source>
        <strain evidence="3">RS0144</strain>
    </source>
</reference>
<feature type="domain" description="CAP N-terminal" evidence="2">
    <location>
        <begin position="547"/>
        <end position="646"/>
    </location>
</feature>
<feature type="compositionally biased region" description="Polar residues" evidence="1">
    <location>
        <begin position="192"/>
        <end position="209"/>
    </location>
</feature>
<keyword evidence="4" id="KW-1185">Reference proteome</keyword>
<protein>
    <recommendedName>
        <fullName evidence="2">CAP N-terminal domain-containing protein</fullName>
    </recommendedName>
</protein>
<dbReference type="EMBL" id="BTSX01000006">
    <property type="protein sequence ID" value="GMT04983.1"/>
    <property type="molecule type" value="Genomic_DNA"/>
</dbReference>
<dbReference type="GO" id="GO:0005737">
    <property type="term" value="C:cytoplasm"/>
    <property type="evidence" value="ECO:0007669"/>
    <property type="project" value="TreeGrafter"/>
</dbReference>
<dbReference type="PANTHER" id="PTHR10652">
    <property type="entry name" value="ADENYLYL CYCLASE-ASSOCIATED PROTEIN"/>
    <property type="match status" value="1"/>
</dbReference>
<feature type="compositionally biased region" description="Low complexity" evidence="1">
    <location>
        <begin position="268"/>
        <end position="277"/>
    </location>
</feature>
<evidence type="ECO:0000259" key="2">
    <source>
        <dbReference type="Pfam" id="PF21938"/>
    </source>
</evidence>
<feature type="non-terminal residue" evidence="3">
    <location>
        <position position="1"/>
    </location>
</feature>
<dbReference type="InterPro" id="IPR053950">
    <property type="entry name" value="CAP_N"/>
</dbReference>
<proteinExistence type="predicted"/>
<name>A0AAV5UE88_9BILA</name>
<comment type="caution">
    <text evidence="3">The sequence shown here is derived from an EMBL/GenBank/DDBJ whole genome shotgun (WGS) entry which is preliminary data.</text>
</comment>
<dbReference type="Proteomes" id="UP001432027">
    <property type="component" value="Unassembled WGS sequence"/>
</dbReference>
<dbReference type="AlphaFoldDB" id="A0AAV5UE88"/>
<dbReference type="InterPro" id="IPR001837">
    <property type="entry name" value="Adenylate_cyclase-assoc_CAP"/>
</dbReference>
<gene>
    <name evidence="3" type="ORF">PENTCL1PPCAC_27157</name>
</gene>
<evidence type="ECO:0000313" key="3">
    <source>
        <dbReference type="EMBL" id="GMT04983.1"/>
    </source>
</evidence>
<feature type="compositionally biased region" description="Low complexity" evidence="1">
    <location>
        <begin position="517"/>
        <end position="539"/>
    </location>
</feature>